<evidence type="ECO:0000256" key="1">
    <source>
        <dbReference type="SAM" id="MobiDB-lite"/>
    </source>
</evidence>
<accession>A0A5J4VIK0</accession>
<evidence type="ECO:0000313" key="2">
    <source>
        <dbReference type="EMBL" id="KAA6382295.1"/>
    </source>
</evidence>
<organism evidence="2 3">
    <name type="scientific">Streblomastix strix</name>
    <dbReference type="NCBI Taxonomy" id="222440"/>
    <lineage>
        <taxon>Eukaryota</taxon>
        <taxon>Metamonada</taxon>
        <taxon>Preaxostyla</taxon>
        <taxon>Oxymonadida</taxon>
        <taxon>Streblomastigidae</taxon>
        <taxon>Streblomastix</taxon>
    </lineage>
</organism>
<feature type="region of interest" description="Disordered" evidence="1">
    <location>
        <begin position="1"/>
        <end position="59"/>
    </location>
</feature>
<feature type="compositionally biased region" description="Basic and acidic residues" evidence="1">
    <location>
        <begin position="1"/>
        <end position="12"/>
    </location>
</feature>
<comment type="caution">
    <text evidence="2">The sequence shown here is derived from an EMBL/GenBank/DDBJ whole genome shotgun (WGS) entry which is preliminary data.</text>
</comment>
<feature type="compositionally biased region" description="Basic and acidic residues" evidence="1">
    <location>
        <begin position="20"/>
        <end position="36"/>
    </location>
</feature>
<proteinExistence type="predicted"/>
<gene>
    <name evidence="2" type="ORF">EZS28_022177</name>
</gene>
<protein>
    <submittedName>
        <fullName evidence="2">Uncharacterized protein</fullName>
    </submittedName>
</protein>
<dbReference type="AlphaFoldDB" id="A0A5J4VIK0"/>
<name>A0A5J4VIK0_9EUKA</name>
<dbReference type="EMBL" id="SNRW01006858">
    <property type="protein sequence ID" value="KAA6382295.1"/>
    <property type="molecule type" value="Genomic_DNA"/>
</dbReference>
<feature type="compositionally biased region" description="Polar residues" evidence="1">
    <location>
        <begin position="42"/>
        <end position="59"/>
    </location>
</feature>
<sequence>MEENSGCERTEQGDTNNSFQEERNRSSERIDKERRLGKNSRSKNSLSSPNGISITQTIPSIRSNGESLLILSNAFRNAAFPNLLRKSTSNGSNQHMVRVRHENLELCR</sequence>
<evidence type="ECO:0000313" key="3">
    <source>
        <dbReference type="Proteomes" id="UP000324800"/>
    </source>
</evidence>
<dbReference type="Proteomes" id="UP000324800">
    <property type="component" value="Unassembled WGS sequence"/>
</dbReference>
<reference evidence="2 3" key="1">
    <citation type="submission" date="2019-03" db="EMBL/GenBank/DDBJ databases">
        <title>Single cell metagenomics reveals metabolic interactions within the superorganism composed of flagellate Streblomastix strix and complex community of Bacteroidetes bacteria on its surface.</title>
        <authorList>
            <person name="Treitli S.C."/>
            <person name="Kolisko M."/>
            <person name="Husnik F."/>
            <person name="Keeling P."/>
            <person name="Hampl V."/>
        </authorList>
    </citation>
    <scope>NUCLEOTIDE SEQUENCE [LARGE SCALE GENOMIC DNA]</scope>
    <source>
        <strain evidence="2">ST1C</strain>
    </source>
</reference>